<sequence>MEQSSYLTVVKSNKVVEASYMLTLAEQRVLLACIAQIDSKAVLTENYRFEVTASGVADLVGLDNLSNAYRDLKKAAEKLYERSVVIDDPDLENPQITQRKTRWISAIDYVPGEGKLVLSFSLGIIPYLSQLSREFTKYKLKHVARFESVYSIRLYELLVQWNSAGEREIEVEWLKRQFQVDEKYDRVVDLKKRVIDPAVEEINQHSNIWVKYGQRKSGRTITHFQFQFGLKDKPQSLEKKHLSEEEINRQARPGETRATVIARLTGTSLSEIAKPGETFDQALQRKNSLAEAKKKLR</sequence>
<dbReference type="InterPro" id="IPR036390">
    <property type="entry name" value="WH_DNA-bd_sf"/>
</dbReference>
<gene>
    <name evidence="3" type="ORF">IE877_24285</name>
</gene>
<evidence type="ECO:0000313" key="4">
    <source>
        <dbReference type="Proteomes" id="UP000652176"/>
    </source>
</evidence>
<keyword evidence="4" id="KW-1185">Reference proteome</keyword>
<comment type="caution">
    <text evidence="3">The sequence shown here is derived from an EMBL/GenBank/DDBJ whole genome shotgun (WGS) entry which is preliminary data.</text>
</comment>
<accession>A0ABR9D857</accession>
<dbReference type="SUPFAM" id="SSF46785">
    <property type="entry name" value="Winged helix' DNA-binding domain"/>
    <property type="match status" value="2"/>
</dbReference>
<protein>
    <submittedName>
        <fullName evidence="3">Replication initiation protein</fullName>
    </submittedName>
</protein>
<proteinExistence type="inferred from homology"/>
<dbReference type="InterPro" id="IPR000525">
    <property type="entry name" value="Initiator_Rep_WH1"/>
</dbReference>
<dbReference type="EMBL" id="JACXSS010000002">
    <property type="protein sequence ID" value="MBD9358946.1"/>
    <property type="molecule type" value="Genomic_DNA"/>
</dbReference>
<dbReference type="InterPro" id="IPR036388">
    <property type="entry name" value="WH-like_DNA-bd_sf"/>
</dbReference>
<evidence type="ECO:0000259" key="2">
    <source>
        <dbReference type="Pfam" id="PF01051"/>
    </source>
</evidence>
<dbReference type="Gene3D" id="1.10.10.10">
    <property type="entry name" value="Winged helix-like DNA-binding domain superfamily/Winged helix DNA-binding domain"/>
    <property type="match status" value="2"/>
</dbReference>
<name>A0ABR9D857_9GAMM</name>
<dbReference type="Proteomes" id="UP000652176">
    <property type="component" value="Unassembled WGS sequence"/>
</dbReference>
<feature type="domain" description="Initiator Rep protein WH1" evidence="2">
    <location>
        <begin position="8"/>
        <end position="158"/>
    </location>
</feature>
<dbReference type="RefSeq" id="WP_192377422.1">
    <property type="nucleotide sequence ID" value="NZ_CAJHIV010000002.1"/>
</dbReference>
<dbReference type="Pfam" id="PF21205">
    <property type="entry name" value="Rep3_C"/>
    <property type="match status" value="1"/>
</dbReference>
<organism evidence="3 4">
    <name type="scientific">Methylomonas albis</name>
    <dbReference type="NCBI Taxonomy" id="1854563"/>
    <lineage>
        <taxon>Bacteria</taxon>
        <taxon>Pseudomonadati</taxon>
        <taxon>Pseudomonadota</taxon>
        <taxon>Gammaproteobacteria</taxon>
        <taxon>Methylococcales</taxon>
        <taxon>Methylococcaceae</taxon>
        <taxon>Methylomonas</taxon>
    </lineage>
</organism>
<evidence type="ECO:0000313" key="3">
    <source>
        <dbReference type="EMBL" id="MBD9358946.1"/>
    </source>
</evidence>
<comment type="similarity">
    <text evidence="1">Belongs to the initiator RepB protein family.</text>
</comment>
<dbReference type="Pfam" id="PF01051">
    <property type="entry name" value="Rep3_N"/>
    <property type="match status" value="1"/>
</dbReference>
<reference evidence="3 4" key="1">
    <citation type="submission" date="2020-09" db="EMBL/GenBank/DDBJ databases">
        <title>Methylomonas albis sp. nov. and Methylomonas fluvii sp. nov.: Two cold-adapted methanotrophs from the River Elbe and an amended description of Methylovulum psychrotolerans strain Eb1.</title>
        <authorList>
            <person name="Bussmann I.K."/>
            <person name="Klings K.-W."/>
            <person name="Warnstedt J."/>
            <person name="Hoppert M."/>
            <person name="Saborowski A."/>
            <person name="Horn F."/>
            <person name="Liebner S."/>
        </authorList>
    </citation>
    <scope>NUCLEOTIDE SEQUENCE [LARGE SCALE GENOMIC DNA]</scope>
    <source>
        <strain evidence="3 4">EbA</strain>
    </source>
</reference>
<evidence type="ECO:0000256" key="1">
    <source>
        <dbReference type="ARBA" id="ARBA00038283"/>
    </source>
</evidence>